<gene>
    <name evidence="9" type="ORF">FKZ61_06640</name>
</gene>
<feature type="transmembrane region" description="Helical" evidence="7">
    <location>
        <begin position="162"/>
        <end position="182"/>
    </location>
</feature>
<organism evidence="9 10">
    <name type="scientific">Litorilinea aerophila</name>
    <dbReference type="NCBI Taxonomy" id="1204385"/>
    <lineage>
        <taxon>Bacteria</taxon>
        <taxon>Bacillati</taxon>
        <taxon>Chloroflexota</taxon>
        <taxon>Caldilineae</taxon>
        <taxon>Caldilineales</taxon>
        <taxon>Caldilineaceae</taxon>
        <taxon>Litorilinea</taxon>
    </lineage>
</organism>
<keyword evidence="3" id="KW-1003">Cell membrane</keyword>
<evidence type="ECO:0000256" key="7">
    <source>
        <dbReference type="RuleBase" id="RU363032"/>
    </source>
</evidence>
<accession>A0A540VIG4</accession>
<evidence type="ECO:0000256" key="5">
    <source>
        <dbReference type="ARBA" id="ARBA00022989"/>
    </source>
</evidence>
<comment type="similarity">
    <text evidence="7">Belongs to the binding-protein-dependent transport system permease family.</text>
</comment>
<feature type="transmembrane region" description="Helical" evidence="7">
    <location>
        <begin position="29"/>
        <end position="49"/>
    </location>
</feature>
<dbReference type="InterPro" id="IPR035906">
    <property type="entry name" value="MetI-like_sf"/>
</dbReference>
<dbReference type="AlphaFoldDB" id="A0A540VIG4"/>
<feature type="domain" description="ABC transmembrane type-1" evidence="8">
    <location>
        <begin position="91"/>
        <end position="282"/>
    </location>
</feature>
<proteinExistence type="inferred from homology"/>
<dbReference type="InParanoid" id="A0A540VIG4"/>
<protein>
    <submittedName>
        <fullName evidence="9">Carbohydrate ABC transporter permease</fullName>
    </submittedName>
</protein>
<keyword evidence="2 7" id="KW-0813">Transport</keyword>
<dbReference type="PROSITE" id="PS50928">
    <property type="entry name" value="ABC_TM1"/>
    <property type="match status" value="1"/>
</dbReference>
<dbReference type="InterPro" id="IPR000515">
    <property type="entry name" value="MetI-like"/>
</dbReference>
<evidence type="ECO:0000259" key="8">
    <source>
        <dbReference type="PROSITE" id="PS50928"/>
    </source>
</evidence>
<feature type="transmembrane region" description="Helical" evidence="7">
    <location>
        <begin position="203"/>
        <end position="225"/>
    </location>
</feature>
<reference evidence="9 10" key="1">
    <citation type="submission" date="2019-06" db="EMBL/GenBank/DDBJ databases">
        <title>Genome sequence of Litorilinea aerophila BAA-2444.</title>
        <authorList>
            <person name="Maclea K.S."/>
            <person name="Maurais E.G."/>
            <person name="Iannazzi L.C."/>
        </authorList>
    </citation>
    <scope>NUCLEOTIDE SEQUENCE [LARGE SCALE GENOMIC DNA]</scope>
    <source>
        <strain evidence="9 10">ATCC BAA-2444</strain>
    </source>
</reference>
<name>A0A540VIG4_9CHLR</name>
<evidence type="ECO:0000256" key="2">
    <source>
        <dbReference type="ARBA" id="ARBA00022448"/>
    </source>
</evidence>
<evidence type="ECO:0000313" key="9">
    <source>
        <dbReference type="EMBL" id="TQE96566.1"/>
    </source>
</evidence>
<feature type="transmembrane region" description="Helical" evidence="7">
    <location>
        <begin position="90"/>
        <end position="114"/>
    </location>
</feature>
<keyword evidence="4 7" id="KW-0812">Transmembrane</keyword>
<dbReference type="Pfam" id="PF00528">
    <property type="entry name" value="BPD_transp_1"/>
    <property type="match status" value="1"/>
</dbReference>
<evidence type="ECO:0000256" key="1">
    <source>
        <dbReference type="ARBA" id="ARBA00004651"/>
    </source>
</evidence>
<dbReference type="PANTHER" id="PTHR43744">
    <property type="entry name" value="ABC TRANSPORTER PERMEASE PROTEIN MG189-RELATED-RELATED"/>
    <property type="match status" value="1"/>
</dbReference>
<dbReference type="SUPFAM" id="SSF161098">
    <property type="entry name" value="MetI-like"/>
    <property type="match status" value="1"/>
</dbReference>
<evidence type="ECO:0000256" key="6">
    <source>
        <dbReference type="ARBA" id="ARBA00023136"/>
    </source>
</evidence>
<dbReference type="PANTHER" id="PTHR43744:SF8">
    <property type="entry name" value="SN-GLYCEROL-3-PHOSPHATE TRANSPORT SYSTEM PERMEASE PROTEIN UGPE"/>
    <property type="match status" value="1"/>
</dbReference>
<sequence length="297" mass="34248">MTRSLKSTRQVGSGQISLGVGRKELRAGFLYLLLIVIALISLVPLWWMVSTSLKTKPEVYIFPPLLWPKVAQWHNYLDAWYYPNMKFTRWTLNTLFITVTVLAGVLTTSSLCAYGFARIRFPGRNFWFILTLSSVMLPPQVTLIPLYILFYRIGWLDTFLPLTVPAWFGGGAINIFLIRQFFLGIPIELEDAARIDGANRLQIWWYIFLPLSLPALTTVAIFTFQRTWDDFYGPLIYLSSADNYTLALGMNLFRGNYTEETHYMMAIAFLMTIPMILLFFFAQRYYIRGVVLSGMKG</sequence>
<comment type="subcellular location">
    <subcellularLocation>
        <location evidence="1 7">Cell membrane</location>
        <topology evidence="1 7">Multi-pass membrane protein</topology>
    </subcellularLocation>
</comment>
<dbReference type="GO" id="GO:0005886">
    <property type="term" value="C:plasma membrane"/>
    <property type="evidence" value="ECO:0007669"/>
    <property type="project" value="UniProtKB-SubCell"/>
</dbReference>
<dbReference type="RefSeq" id="WP_141609308.1">
    <property type="nucleotide sequence ID" value="NZ_VIGC02000007.1"/>
</dbReference>
<dbReference type="GO" id="GO:0055085">
    <property type="term" value="P:transmembrane transport"/>
    <property type="evidence" value="ECO:0007669"/>
    <property type="project" value="InterPro"/>
</dbReference>
<comment type="caution">
    <text evidence="9">The sequence shown here is derived from an EMBL/GenBank/DDBJ whole genome shotgun (WGS) entry which is preliminary data.</text>
</comment>
<feature type="transmembrane region" description="Helical" evidence="7">
    <location>
        <begin position="126"/>
        <end position="150"/>
    </location>
</feature>
<evidence type="ECO:0000256" key="3">
    <source>
        <dbReference type="ARBA" id="ARBA00022475"/>
    </source>
</evidence>
<dbReference type="Gene3D" id="1.10.3720.10">
    <property type="entry name" value="MetI-like"/>
    <property type="match status" value="1"/>
</dbReference>
<dbReference type="EMBL" id="VIGC01000007">
    <property type="protein sequence ID" value="TQE96566.1"/>
    <property type="molecule type" value="Genomic_DNA"/>
</dbReference>
<evidence type="ECO:0000256" key="4">
    <source>
        <dbReference type="ARBA" id="ARBA00022692"/>
    </source>
</evidence>
<keyword evidence="6 7" id="KW-0472">Membrane</keyword>
<keyword evidence="10" id="KW-1185">Reference proteome</keyword>
<evidence type="ECO:0000313" key="10">
    <source>
        <dbReference type="Proteomes" id="UP000317371"/>
    </source>
</evidence>
<feature type="transmembrane region" description="Helical" evidence="7">
    <location>
        <begin position="265"/>
        <end position="287"/>
    </location>
</feature>
<dbReference type="Proteomes" id="UP000317371">
    <property type="component" value="Unassembled WGS sequence"/>
</dbReference>
<dbReference type="OrthoDB" id="9784933at2"/>
<dbReference type="CDD" id="cd06261">
    <property type="entry name" value="TM_PBP2"/>
    <property type="match status" value="1"/>
</dbReference>
<keyword evidence="5 7" id="KW-1133">Transmembrane helix</keyword>